<dbReference type="InterPro" id="IPR027038">
    <property type="entry name" value="RanGap"/>
</dbReference>
<dbReference type="SMART" id="SM00368">
    <property type="entry name" value="LRR_RI"/>
    <property type="match status" value="6"/>
</dbReference>
<dbReference type="EnsemblProtists" id="EKX37790">
    <property type="protein sequence ID" value="EKX37790"/>
    <property type="gene ID" value="GUITHDRAFT_144756"/>
</dbReference>
<feature type="region of interest" description="Disordered" evidence="1">
    <location>
        <begin position="1"/>
        <end position="38"/>
    </location>
</feature>
<evidence type="ECO:0000313" key="2">
    <source>
        <dbReference type="EMBL" id="EKX37790.1"/>
    </source>
</evidence>
<dbReference type="InterPro" id="IPR032675">
    <property type="entry name" value="LRR_dom_sf"/>
</dbReference>
<evidence type="ECO:0008006" key="5">
    <source>
        <dbReference type="Google" id="ProtNLM"/>
    </source>
</evidence>
<feature type="region of interest" description="Disordered" evidence="1">
    <location>
        <begin position="167"/>
        <end position="187"/>
    </location>
</feature>
<feature type="compositionally biased region" description="Basic and acidic residues" evidence="1">
    <location>
        <begin position="25"/>
        <end position="38"/>
    </location>
</feature>
<protein>
    <recommendedName>
        <fullName evidence="5">F-box domain-containing protein</fullName>
    </recommendedName>
</protein>
<dbReference type="GO" id="GO:0005634">
    <property type="term" value="C:nucleus"/>
    <property type="evidence" value="ECO:0007669"/>
    <property type="project" value="TreeGrafter"/>
</dbReference>
<dbReference type="PANTHER" id="PTHR24113">
    <property type="entry name" value="RAN GTPASE-ACTIVATING PROTEIN 1"/>
    <property type="match status" value="1"/>
</dbReference>
<accession>L1IPR1</accession>
<reference evidence="3" key="3">
    <citation type="submission" date="2015-06" db="UniProtKB">
        <authorList>
            <consortium name="EnsemblProtists"/>
        </authorList>
    </citation>
    <scope>IDENTIFICATION</scope>
</reference>
<dbReference type="SUPFAM" id="SSF52047">
    <property type="entry name" value="RNI-like"/>
    <property type="match status" value="1"/>
</dbReference>
<gene>
    <name evidence="2" type="ORF">GUITHDRAFT_144756</name>
</gene>
<dbReference type="GO" id="GO:0005096">
    <property type="term" value="F:GTPase activator activity"/>
    <property type="evidence" value="ECO:0007669"/>
    <property type="project" value="InterPro"/>
</dbReference>
<dbReference type="PaxDb" id="55529-EKX37790"/>
<dbReference type="HOGENOM" id="CLU_295354_0_0_1"/>
<reference evidence="4" key="2">
    <citation type="submission" date="2012-11" db="EMBL/GenBank/DDBJ databases">
        <authorList>
            <person name="Kuo A."/>
            <person name="Curtis B.A."/>
            <person name="Tanifuji G."/>
            <person name="Burki F."/>
            <person name="Gruber A."/>
            <person name="Irimia M."/>
            <person name="Maruyama S."/>
            <person name="Arias M.C."/>
            <person name="Ball S.G."/>
            <person name="Gile G.H."/>
            <person name="Hirakawa Y."/>
            <person name="Hopkins J.F."/>
            <person name="Rensing S.A."/>
            <person name="Schmutz J."/>
            <person name="Symeonidi A."/>
            <person name="Elias M."/>
            <person name="Eveleigh R.J."/>
            <person name="Herman E.K."/>
            <person name="Klute M.J."/>
            <person name="Nakayama T."/>
            <person name="Obornik M."/>
            <person name="Reyes-Prieto A."/>
            <person name="Armbrust E.V."/>
            <person name="Aves S.J."/>
            <person name="Beiko R.G."/>
            <person name="Coutinho P."/>
            <person name="Dacks J.B."/>
            <person name="Durnford D.G."/>
            <person name="Fast N.M."/>
            <person name="Green B.R."/>
            <person name="Grisdale C."/>
            <person name="Hempe F."/>
            <person name="Henrissat B."/>
            <person name="Hoppner M.P."/>
            <person name="Ishida K.-I."/>
            <person name="Kim E."/>
            <person name="Koreny L."/>
            <person name="Kroth P.G."/>
            <person name="Liu Y."/>
            <person name="Malik S.-B."/>
            <person name="Maier U.G."/>
            <person name="McRose D."/>
            <person name="Mock T."/>
            <person name="Neilson J.A."/>
            <person name="Onodera N.T."/>
            <person name="Poole A.M."/>
            <person name="Pritham E.J."/>
            <person name="Richards T.A."/>
            <person name="Rocap G."/>
            <person name="Roy S.W."/>
            <person name="Sarai C."/>
            <person name="Schaack S."/>
            <person name="Shirato S."/>
            <person name="Slamovits C.H."/>
            <person name="Spencer D.F."/>
            <person name="Suzuki S."/>
            <person name="Worden A.Z."/>
            <person name="Zauner S."/>
            <person name="Barry K."/>
            <person name="Bell C."/>
            <person name="Bharti A.K."/>
            <person name="Crow J.A."/>
            <person name="Grimwood J."/>
            <person name="Kramer R."/>
            <person name="Lindquist E."/>
            <person name="Lucas S."/>
            <person name="Salamov A."/>
            <person name="McFadden G.I."/>
            <person name="Lane C.E."/>
            <person name="Keeling P.J."/>
            <person name="Gray M.W."/>
            <person name="Grigoriev I.V."/>
            <person name="Archibald J.M."/>
        </authorList>
    </citation>
    <scope>NUCLEOTIDE SEQUENCE</scope>
    <source>
        <strain evidence="4">CCMP2712</strain>
    </source>
</reference>
<feature type="compositionally biased region" description="Acidic residues" evidence="1">
    <location>
        <begin position="175"/>
        <end position="186"/>
    </location>
</feature>
<dbReference type="GeneID" id="17294480"/>
<dbReference type="RefSeq" id="XP_005824770.1">
    <property type="nucleotide sequence ID" value="XM_005824713.1"/>
</dbReference>
<evidence type="ECO:0000313" key="3">
    <source>
        <dbReference type="EnsemblProtists" id="EKX37790"/>
    </source>
</evidence>
<dbReference type="GO" id="GO:0048471">
    <property type="term" value="C:perinuclear region of cytoplasm"/>
    <property type="evidence" value="ECO:0007669"/>
    <property type="project" value="TreeGrafter"/>
</dbReference>
<organism evidence="2">
    <name type="scientific">Guillardia theta (strain CCMP2712)</name>
    <name type="common">Cryptophyte</name>
    <dbReference type="NCBI Taxonomy" id="905079"/>
    <lineage>
        <taxon>Eukaryota</taxon>
        <taxon>Cryptophyceae</taxon>
        <taxon>Pyrenomonadales</taxon>
        <taxon>Geminigeraceae</taxon>
        <taxon>Guillardia</taxon>
    </lineage>
</organism>
<reference evidence="2 4" key="1">
    <citation type="journal article" date="2012" name="Nature">
        <title>Algal genomes reveal evolutionary mosaicism and the fate of nucleomorphs.</title>
        <authorList>
            <consortium name="DOE Joint Genome Institute"/>
            <person name="Curtis B.A."/>
            <person name="Tanifuji G."/>
            <person name="Burki F."/>
            <person name="Gruber A."/>
            <person name="Irimia M."/>
            <person name="Maruyama S."/>
            <person name="Arias M.C."/>
            <person name="Ball S.G."/>
            <person name="Gile G.H."/>
            <person name="Hirakawa Y."/>
            <person name="Hopkins J.F."/>
            <person name="Kuo A."/>
            <person name="Rensing S.A."/>
            <person name="Schmutz J."/>
            <person name="Symeonidi A."/>
            <person name="Elias M."/>
            <person name="Eveleigh R.J."/>
            <person name="Herman E.K."/>
            <person name="Klute M.J."/>
            <person name="Nakayama T."/>
            <person name="Obornik M."/>
            <person name="Reyes-Prieto A."/>
            <person name="Armbrust E.V."/>
            <person name="Aves S.J."/>
            <person name="Beiko R.G."/>
            <person name="Coutinho P."/>
            <person name="Dacks J.B."/>
            <person name="Durnford D.G."/>
            <person name="Fast N.M."/>
            <person name="Green B.R."/>
            <person name="Grisdale C.J."/>
            <person name="Hempel F."/>
            <person name="Henrissat B."/>
            <person name="Hoppner M.P."/>
            <person name="Ishida K."/>
            <person name="Kim E."/>
            <person name="Koreny L."/>
            <person name="Kroth P.G."/>
            <person name="Liu Y."/>
            <person name="Malik S.B."/>
            <person name="Maier U.G."/>
            <person name="McRose D."/>
            <person name="Mock T."/>
            <person name="Neilson J.A."/>
            <person name="Onodera N.T."/>
            <person name="Poole A.M."/>
            <person name="Pritham E.J."/>
            <person name="Richards T.A."/>
            <person name="Rocap G."/>
            <person name="Roy S.W."/>
            <person name="Sarai C."/>
            <person name="Schaack S."/>
            <person name="Shirato S."/>
            <person name="Slamovits C.H."/>
            <person name="Spencer D.F."/>
            <person name="Suzuki S."/>
            <person name="Worden A.Z."/>
            <person name="Zauner S."/>
            <person name="Barry K."/>
            <person name="Bell C."/>
            <person name="Bharti A.K."/>
            <person name="Crow J.A."/>
            <person name="Grimwood J."/>
            <person name="Kramer R."/>
            <person name="Lindquist E."/>
            <person name="Lucas S."/>
            <person name="Salamov A."/>
            <person name="McFadden G.I."/>
            <person name="Lane C.E."/>
            <person name="Keeling P.J."/>
            <person name="Gray M.W."/>
            <person name="Grigoriev I.V."/>
            <person name="Archibald J.M."/>
        </authorList>
    </citation>
    <scope>NUCLEOTIDE SEQUENCE</scope>
    <source>
        <strain evidence="2 4">CCMP2712</strain>
    </source>
</reference>
<dbReference type="GO" id="GO:0006913">
    <property type="term" value="P:nucleocytoplasmic transport"/>
    <property type="evidence" value="ECO:0007669"/>
    <property type="project" value="TreeGrafter"/>
</dbReference>
<name>L1IPR1_GUITC</name>
<dbReference type="InterPro" id="IPR001611">
    <property type="entry name" value="Leu-rich_rpt"/>
</dbReference>
<dbReference type="OrthoDB" id="184583at2759"/>
<dbReference type="Gene3D" id="3.80.10.10">
    <property type="entry name" value="Ribonuclease Inhibitor"/>
    <property type="match status" value="3"/>
</dbReference>
<dbReference type="PANTHER" id="PTHR24113:SF15">
    <property type="entry name" value="NACHT DOMAIN-CONTAINING PROTEIN"/>
    <property type="match status" value="1"/>
</dbReference>
<dbReference type="KEGG" id="gtt:GUITHDRAFT_144756"/>
<dbReference type="Proteomes" id="UP000011087">
    <property type="component" value="Unassembled WGS sequence"/>
</dbReference>
<keyword evidence="4" id="KW-1185">Reference proteome</keyword>
<dbReference type="GO" id="GO:0005829">
    <property type="term" value="C:cytosol"/>
    <property type="evidence" value="ECO:0007669"/>
    <property type="project" value="TreeGrafter"/>
</dbReference>
<evidence type="ECO:0000313" key="4">
    <source>
        <dbReference type="Proteomes" id="UP000011087"/>
    </source>
</evidence>
<dbReference type="GO" id="GO:0031267">
    <property type="term" value="F:small GTPase binding"/>
    <property type="evidence" value="ECO:0007669"/>
    <property type="project" value="TreeGrafter"/>
</dbReference>
<dbReference type="EMBL" id="JH993055">
    <property type="protein sequence ID" value="EKX37790.1"/>
    <property type="molecule type" value="Genomic_DNA"/>
</dbReference>
<evidence type="ECO:0000256" key="1">
    <source>
        <dbReference type="SAM" id="MobiDB-lite"/>
    </source>
</evidence>
<dbReference type="Pfam" id="PF13516">
    <property type="entry name" value="LRR_6"/>
    <property type="match status" value="5"/>
</dbReference>
<dbReference type="AlphaFoldDB" id="L1IPR1"/>
<proteinExistence type="predicted"/>
<sequence length="1025" mass="117841">MEDDEDLPLHLPSPMAKKTKSKVKRRDDAPDRTNLMPREREMQHSAADFSLFRLLPSDIVQKHIYSLVPELVCKHIRVSRSFLQMLPETSRIDINISDERVAPITCNSLLRFMSKQDQEIRVCIQERLFCPVIVEAFSKAKARIVQISVSFCFTDLERTRPRYKPNEFDPMGWTQEEEEEEEEEPEEWRNKKWALSASCENMAKLLLAAPGLQVCDFHGIDAPALSKIFAHIFESKKQMKWKAEFASKPKCFSRLRYLSLEGWRAETPILSQLASCLILDSLIRLDLSNCGLTDQDISALFGEWDRANLSGNILLEELYLDDNHITSDGIDSIAKFLGFVDHDVIERKKLNRFVNLRVLDLSSNSVVSGRSNKFSYILHNCKNLRVLNLKQRRTLMFDHALLARDLETLNQLDCFNEVTPWGKWRRPSLQQEYTSRFCSMTYMEDKKMQVKDGKRMSRTVLDTDQPPPPHVLDLHPWPLCFSIAELKFLSQSLPRVRPSLQELRFTSPVQDPGYISEILPALEELIRECKELKAVFLDDVEVFNSEREDEDSSILFHRHFDPGLEIHDKWPPPIFKRKMEKAHLITTIDVGQNARRHYICPVEFQDGLSSMPKLQSLILADTKLQARGCMVVVRAAAEHCRALQQLDLSKNGITVKGNDQQWWTEGKRTRDLDSLGGCLGMWKEMRLLSFSKNSLGPLPCRAIFQAIQTWEGDVELRLEDVSIVMLHLERNDLCNGRLRALLENVLRPLNKRISLHSLSLQHTKLGNEELAVLAHHILDEHQLSSSAHLPLNDPSCASPQCHRGFLELRELDLRLQMSGAQGQVKLAKALRSLQHLTTLDGISTEIMISKQQQEGVEEKLEKEGKGNRNRKVGVERLNFLHTDKLPHGHYQVYSSSTNSPYSTPLFQMDFIFMRMRRVHTIIGRLCIRNQDMGKKLSEELAELLPGMNHLRQLDLGFNQLKREGISKIARGLKEVMSGLESLNLEGNAIGPDGAKELVNLWSLKLHRRLKHLNMSSNRLDLEVKH</sequence>